<keyword evidence="5" id="KW-0812">Transmembrane</keyword>
<feature type="transmembrane region" description="Helical" evidence="5">
    <location>
        <begin position="325"/>
        <end position="343"/>
    </location>
</feature>
<protein>
    <recommendedName>
        <fullName evidence="2">histidine kinase</fullName>
        <ecNumber evidence="2">2.7.13.3</ecNumber>
    </recommendedName>
</protein>
<dbReference type="AlphaFoldDB" id="A0A923DY98"/>
<feature type="signal peptide" evidence="6">
    <location>
        <begin position="1"/>
        <end position="22"/>
    </location>
</feature>
<keyword evidence="3" id="KW-0597">Phosphoprotein</keyword>
<dbReference type="PROSITE" id="PS50109">
    <property type="entry name" value="HIS_KIN"/>
    <property type="match status" value="1"/>
</dbReference>
<evidence type="ECO:0000256" key="5">
    <source>
        <dbReference type="SAM" id="Phobius"/>
    </source>
</evidence>
<dbReference type="Pfam" id="PF07696">
    <property type="entry name" value="7TMR-DISMED2"/>
    <property type="match status" value="1"/>
</dbReference>
<dbReference type="PRINTS" id="PR00344">
    <property type="entry name" value="BCTRLSENSOR"/>
</dbReference>
<dbReference type="InterPro" id="IPR011623">
    <property type="entry name" value="7TMR_DISM_rcpt_extracell_dom1"/>
</dbReference>
<dbReference type="RefSeq" id="WP_182921922.1">
    <property type="nucleotide sequence ID" value="NZ_WNXD01000001.1"/>
</dbReference>
<feature type="chain" id="PRO_5037964633" description="histidine kinase" evidence="6">
    <location>
        <begin position="23"/>
        <end position="708"/>
    </location>
</feature>
<dbReference type="PANTHER" id="PTHR43065:SF50">
    <property type="entry name" value="HISTIDINE KINASE"/>
    <property type="match status" value="1"/>
</dbReference>
<feature type="transmembrane region" description="Helical" evidence="5">
    <location>
        <begin position="240"/>
        <end position="259"/>
    </location>
</feature>
<dbReference type="GO" id="GO:0000155">
    <property type="term" value="F:phosphorelay sensor kinase activity"/>
    <property type="evidence" value="ECO:0007669"/>
    <property type="project" value="InterPro"/>
</dbReference>
<gene>
    <name evidence="8" type="ORF">GM921_07235</name>
</gene>
<comment type="catalytic activity">
    <reaction evidence="1">
        <text>ATP + protein L-histidine = ADP + protein N-phospho-L-histidine.</text>
        <dbReference type="EC" id="2.7.13.3"/>
    </reaction>
</comment>
<keyword evidence="6" id="KW-0732">Signal</keyword>
<proteinExistence type="predicted"/>
<feature type="domain" description="Histidine kinase" evidence="7">
    <location>
        <begin position="458"/>
        <end position="707"/>
    </location>
</feature>
<feature type="transmembrane region" description="Helical" evidence="5">
    <location>
        <begin position="355"/>
        <end position="376"/>
    </location>
</feature>
<name>A0A923DY98_9SPHI</name>
<evidence type="ECO:0000313" key="9">
    <source>
        <dbReference type="Proteomes" id="UP000601055"/>
    </source>
</evidence>
<dbReference type="Pfam" id="PF02518">
    <property type="entry name" value="HATPase_c"/>
    <property type="match status" value="1"/>
</dbReference>
<feature type="transmembrane region" description="Helical" evidence="5">
    <location>
        <begin position="203"/>
        <end position="220"/>
    </location>
</feature>
<dbReference type="EC" id="2.7.13.3" evidence="2"/>
<evidence type="ECO:0000256" key="1">
    <source>
        <dbReference type="ARBA" id="ARBA00000085"/>
    </source>
</evidence>
<feature type="transmembrane region" description="Helical" evidence="5">
    <location>
        <begin position="300"/>
        <end position="318"/>
    </location>
</feature>
<dbReference type="InterPro" id="IPR003594">
    <property type="entry name" value="HATPase_dom"/>
</dbReference>
<evidence type="ECO:0000313" key="8">
    <source>
        <dbReference type="EMBL" id="MBB2145271.1"/>
    </source>
</evidence>
<organism evidence="8 9">
    <name type="scientific">Pedobacter planticolens</name>
    <dbReference type="NCBI Taxonomy" id="2679964"/>
    <lineage>
        <taxon>Bacteria</taxon>
        <taxon>Pseudomonadati</taxon>
        <taxon>Bacteroidota</taxon>
        <taxon>Sphingobacteriia</taxon>
        <taxon>Sphingobacteriales</taxon>
        <taxon>Sphingobacteriaceae</taxon>
        <taxon>Pedobacter</taxon>
    </lineage>
</organism>
<keyword evidence="5" id="KW-0472">Membrane</keyword>
<evidence type="ECO:0000256" key="4">
    <source>
        <dbReference type="SAM" id="Coils"/>
    </source>
</evidence>
<evidence type="ECO:0000259" key="7">
    <source>
        <dbReference type="PROSITE" id="PS50109"/>
    </source>
</evidence>
<feature type="transmembrane region" description="Helical" evidence="5">
    <location>
        <begin position="175"/>
        <end position="196"/>
    </location>
</feature>
<keyword evidence="4" id="KW-0175">Coiled coil</keyword>
<reference evidence="8" key="1">
    <citation type="submission" date="2019-11" db="EMBL/GenBank/DDBJ databases">
        <title>Description of Pedobacter sp. LMG 31464T.</title>
        <authorList>
            <person name="Carlier A."/>
            <person name="Qi S."/>
            <person name="Vandamme P."/>
        </authorList>
    </citation>
    <scope>NUCLEOTIDE SEQUENCE</scope>
    <source>
        <strain evidence="8">LMG 31464</strain>
    </source>
</reference>
<dbReference type="InterPro" id="IPR011622">
    <property type="entry name" value="7TMR_DISM_rcpt_extracell_dom2"/>
</dbReference>
<dbReference type="SMART" id="SM00387">
    <property type="entry name" value="HATPase_c"/>
    <property type="match status" value="1"/>
</dbReference>
<dbReference type="InterPro" id="IPR004358">
    <property type="entry name" value="Sig_transdc_His_kin-like_C"/>
</dbReference>
<dbReference type="Gene3D" id="1.10.287.130">
    <property type="match status" value="1"/>
</dbReference>
<dbReference type="PANTHER" id="PTHR43065">
    <property type="entry name" value="SENSOR HISTIDINE KINASE"/>
    <property type="match status" value="1"/>
</dbReference>
<dbReference type="SMART" id="SM00388">
    <property type="entry name" value="HisKA"/>
    <property type="match status" value="1"/>
</dbReference>
<evidence type="ECO:0000256" key="6">
    <source>
        <dbReference type="SAM" id="SignalP"/>
    </source>
</evidence>
<comment type="caution">
    <text evidence="8">The sequence shown here is derived from an EMBL/GenBank/DDBJ whole genome shotgun (WGS) entry which is preliminary data.</text>
</comment>
<keyword evidence="9" id="KW-1185">Reference proteome</keyword>
<dbReference type="Pfam" id="PF07695">
    <property type="entry name" value="7TMR-DISM_7TM"/>
    <property type="match status" value="1"/>
</dbReference>
<feature type="coiled-coil region" evidence="4">
    <location>
        <begin position="381"/>
        <end position="408"/>
    </location>
</feature>
<dbReference type="InterPro" id="IPR036890">
    <property type="entry name" value="HATPase_C_sf"/>
</dbReference>
<dbReference type="Gene3D" id="2.60.40.2380">
    <property type="match status" value="1"/>
</dbReference>
<dbReference type="InterPro" id="IPR003661">
    <property type="entry name" value="HisK_dim/P_dom"/>
</dbReference>
<accession>A0A923DY98</accession>
<sequence>MKIFFRFLFFFAFTLSFLNANAVVYNEGIVENGFTPSFYRDGTNKAKLKQLVDKKFTPIKTEIFNFGLDSATYWIKMTRQNDKTFDSDILFIDQSRLALAEMYILRKDSIFQINPHNSSLYTNNSLTQGKLFKLPAFIHKDDIVFLKLRATETFLAPVSIRDEGSLLNIFSLRGIIFGFYTGIMVIMFVYNLFLFIIIRDKSYLYYIFYILFTWLTQISIQGYSSKYFWAHGSVLDNYSVVLFSSLTLVFTSLFTLSFLNTKVFSKTWHKLITIFFYLTIVNLAVLYFSGIYYAFITMQFLTITGTILALSAANFVYFKKHFKPAGYYLVAWSVLLIGAILFIMKDYGVIPYNNFTIYLLQIASAIEVMLLSFALADKINFFKKENEVAQAQALNASLENQKLIKEQNIVLEKKVQERTEELQNTNSTLNVTLTNLKDTQSQLVDAEKMAALGQLTAGIAHEINNPINFVTSNIKPLELDINDLKEIITKYEEIDFDKDVKEQVEEIEAFKKQIDLNFVNNEISSLLSGISEGAKRTAEIIRSLRNFSRIDETDMKPIDLNEGLQSTLVLVRNNLPDNLTVIKEYGNLPKVECLPGKINQVFMNLVSNAIQAIKTKEIQREEEFLTIKTWYQDQQVKISIKDTGIGMTEETKHRIFEPFFTTKDIGEGTGLGLSIVFSIIEKHKGHIDVISKLGEGTEFIITLNINPQ</sequence>
<dbReference type="CDD" id="cd00082">
    <property type="entry name" value="HisKA"/>
    <property type="match status" value="1"/>
</dbReference>
<evidence type="ECO:0000256" key="2">
    <source>
        <dbReference type="ARBA" id="ARBA00012438"/>
    </source>
</evidence>
<dbReference type="Proteomes" id="UP000601055">
    <property type="component" value="Unassembled WGS sequence"/>
</dbReference>
<dbReference type="SUPFAM" id="SSF55874">
    <property type="entry name" value="ATPase domain of HSP90 chaperone/DNA topoisomerase II/histidine kinase"/>
    <property type="match status" value="1"/>
</dbReference>
<evidence type="ECO:0000256" key="3">
    <source>
        <dbReference type="ARBA" id="ARBA00022553"/>
    </source>
</evidence>
<keyword evidence="5" id="KW-1133">Transmembrane helix</keyword>
<dbReference type="SUPFAM" id="SSF47384">
    <property type="entry name" value="Homodimeric domain of signal transducing histidine kinase"/>
    <property type="match status" value="1"/>
</dbReference>
<dbReference type="InterPro" id="IPR036097">
    <property type="entry name" value="HisK_dim/P_sf"/>
</dbReference>
<feature type="transmembrane region" description="Helical" evidence="5">
    <location>
        <begin position="271"/>
        <end position="294"/>
    </location>
</feature>
<dbReference type="Gene3D" id="3.30.565.10">
    <property type="entry name" value="Histidine kinase-like ATPase, C-terminal domain"/>
    <property type="match status" value="1"/>
</dbReference>
<dbReference type="InterPro" id="IPR005467">
    <property type="entry name" value="His_kinase_dom"/>
</dbReference>
<dbReference type="EMBL" id="WNXD01000001">
    <property type="protein sequence ID" value="MBB2145271.1"/>
    <property type="molecule type" value="Genomic_DNA"/>
</dbReference>